<comment type="similarity">
    <text evidence="2">Belongs to the FliH family.</text>
</comment>
<comment type="function">
    <text evidence="1">Needed for flagellar regrowth and assembly.</text>
</comment>
<keyword evidence="6" id="KW-1006">Bacterial flagellum protein export</keyword>
<dbReference type="GO" id="GO:0044781">
    <property type="term" value="P:bacterial-type flagellum organization"/>
    <property type="evidence" value="ECO:0007669"/>
    <property type="project" value="UniProtKB-KW"/>
</dbReference>
<evidence type="ECO:0000313" key="9">
    <source>
        <dbReference type="Proteomes" id="UP000602087"/>
    </source>
</evidence>
<evidence type="ECO:0000313" key="8">
    <source>
        <dbReference type="EMBL" id="MBI9114573.1"/>
    </source>
</evidence>
<feature type="domain" description="Flagellar assembly protein FliH/Type III secretion system HrpE" evidence="7">
    <location>
        <begin position="80"/>
        <end position="199"/>
    </location>
</feature>
<keyword evidence="3" id="KW-0813">Transport</keyword>
<dbReference type="GO" id="GO:0005829">
    <property type="term" value="C:cytosol"/>
    <property type="evidence" value="ECO:0007669"/>
    <property type="project" value="TreeGrafter"/>
</dbReference>
<evidence type="ECO:0000256" key="6">
    <source>
        <dbReference type="ARBA" id="ARBA00023225"/>
    </source>
</evidence>
<dbReference type="EMBL" id="JAEINH010000004">
    <property type="protein sequence ID" value="MBI9114573.1"/>
    <property type="molecule type" value="Genomic_DNA"/>
</dbReference>
<evidence type="ECO:0000259" key="7">
    <source>
        <dbReference type="Pfam" id="PF02108"/>
    </source>
</evidence>
<sequence length="219" mass="22348">MSTDTSTQGSHAFGATRLTVVTDGRVRDTQDRARVAGYAEGFAAGSRAAAESTRLLHERLRSEAAAAQAARTAELRGAVAALESAAQAAAARVVPVVDEARELLYSRAFDLARAIVGHELSDTQASARSALARALDVPHEIAVQTVRLNPADLAALTTAGPPAEARGVELVADPTLAPGDAVSTFDGGFLDARVETAFSRALAALAAGPVLTLSHGGAA</sequence>
<keyword evidence="9" id="KW-1185">Reference proteome</keyword>
<proteinExistence type="inferred from homology"/>
<dbReference type="PANTHER" id="PTHR34982:SF1">
    <property type="entry name" value="FLAGELLAR ASSEMBLY PROTEIN FLIH"/>
    <property type="match status" value="1"/>
</dbReference>
<dbReference type="Proteomes" id="UP000602087">
    <property type="component" value="Unassembled WGS sequence"/>
</dbReference>
<evidence type="ECO:0000256" key="4">
    <source>
        <dbReference type="ARBA" id="ARBA00022795"/>
    </source>
</evidence>
<dbReference type="RefSeq" id="WP_198733139.1">
    <property type="nucleotide sequence ID" value="NZ_JAEINH010000004.1"/>
</dbReference>
<gene>
    <name evidence="8" type="ORF">JAV76_06050</name>
</gene>
<reference evidence="8" key="1">
    <citation type="submission" date="2020-12" db="EMBL/GenBank/DDBJ databases">
        <title>Sanguibacter suaedae sp. nov., isolated from Suaeda aralocaspica.</title>
        <authorList>
            <person name="Ma Q."/>
        </authorList>
    </citation>
    <scope>NUCLEOTIDE SEQUENCE</scope>
    <source>
        <strain evidence="8">YZGR15</strain>
    </source>
</reference>
<protein>
    <recommendedName>
        <fullName evidence="7">Flagellar assembly protein FliH/Type III secretion system HrpE domain-containing protein</fullName>
    </recommendedName>
</protein>
<accession>A0A934I3I8</accession>
<keyword evidence="5" id="KW-0653">Protein transport</keyword>
<comment type="caution">
    <text evidence="8">The sequence shown here is derived from an EMBL/GenBank/DDBJ whole genome shotgun (WGS) entry which is preliminary data.</text>
</comment>
<dbReference type="PANTHER" id="PTHR34982">
    <property type="entry name" value="YOP PROTEINS TRANSLOCATION PROTEIN L"/>
    <property type="match status" value="1"/>
</dbReference>
<dbReference type="InterPro" id="IPR018035">
    <property type="entry name" value="Flagellar_FliH/T3SS_HrpE"/>
</dbReference>
<organism evidence="8 9">
    <name type="scientific">Sanguibacter suaedae</name>
    <dbReference type="NCBI Taxonomy" id="2795737"/>
    <lineage>
        <taxon>Bacteria</taxon>
        <taxon>Bacillati</taxon>
        <taxon>Actinomycetota</taxon>
        <taxon>Actinomycetes</taxon>
        <taxon>Micrococcales</taxon>
        <taxon>Sanguibacteraceae</taxon>
        <taxon>Sanguibacter</taxon>
    </lineage>
</organism>
<evidence type="ECO:0000256" key="3">
    <source>
        <dbReference type="ARBA" id="ARBA00022448"/>
    </source>
</evidence>
<evidence type="ECO:0000256" key="2">
    <source>
        <dbReference type="ARBA" id="ARBA00006602"/>
    </source>
</evidence>
<dbReference type="GO" id="GO:0015031">
    <property type="term" value="P:protein transport"/>
    <property type="evidence" value="ECO:0007669"/>
    <property type="project" value="UniProtKB-KW"/>
</dbReference>
<evidence type="ECO:0000256" key="5">
    <source>
        <dbReference type="ARBA" id="ARBA00022927"/>
    </source>
</evidence>
<dbReference type="Pfam" id="PF02108">
    <property type="entry name" value="FliH"/>
    <property type="match status" value="1"/>
</dbReference>
<dbReference type="InterPro" id="IPR051472">
    <property type="entry name" value="T3SS_Stator/FliH"/>
</dbReference>
<keyword evidence="4" id="KW-1005">Bacterial flagellum biogenesis</keyword>
<evidence type="ECO:0000256" key="1">
    <source>
        <dbReference type="ARBA" id="ARBA00003041"/>
    </source>
</evidence>
<dbReference type="AlphaFoldDB" id="A0A934I3I8"/>
<name>A0A934I3I8_9MICO</name>